<dbReference type="EMBL" id="LAZR01027226">
    <property type="protein sequence ID" value="KKL66378.1"/>
    <property type="molecule type" value="Genomic_DNA"/>
</dbReference>
<accession>A0A0F9DWZ5</accession>
<gene>
    <name evidence="1" type="ORF">LCGC14_2145580</name>
</gene>
<dbReference type="AlphaFoldDB" id="A0A0F9DWZ5"/>
<sequence>MMARLLSGDEIRAIWQPLYTSANIGMGDVTLYIVKAQDASTLKTVAKWLRSRYTPVGNGYNITAADLDRLAEGKAPFGMEE</sequence>
<proteinExistence type="predicted"/>
<organism evidence="1">
    <name type="scientific">marine sediment metagenome</name>
    <dbReference type="NCBI Taxonomy" id="412755"/>
    <lineage>
        <taxon>unclassified sequences</taxon>
        <taxon>metagenomes</taxon>
        <taxon>ecological metagenomes</taxon>
    </lineage>
</organism>
<name>A0A0F9DWZ5_9ZZZZ</name>
<evidence type="ECO:0000313" key="1">
    <source>
        <dbReference type="EMBL" id="KKL66378.1"/>
    </source>
</evidence>
<reference evidence="1" key="1">
    <citation type="journal article" date="2015" name="Nature">
        <title>Complex archaea that bridge the gap between prokaryotes and eukaryotes.</title>
        <authorList>
            <person name="Spang A."/>
            <person name="Saw J.H."/>
            <person name="Jorgensen S.L."/>
            <person name="Zaremba-Niedzwiedzka K."/>
            <person name="Martijn J."/>
            <person name="Lind A.E."/>
            <person name="van Eijk R."/>
            <person name="Schleper C."/>
            <person name="Guy L."/>
            <person name="Ettema T.J."/>
        </authorList>
    </citation>
    <scope>NUCLEOTIDE SEQUENCE</scope>
</reference>
<protein>
    <submittedName>
        <fullName evidence="1">Uncharacterized protein</fullName>
    </submittedName>
</protein>
<comment type="caution">
    <text evidence="1">The sequence shown here is derived from an EMBL/GenBank/DDBJ whole genome shotgun (WGS) entry which is preliminary data.</text>
</comment>